<protein>
    <submittedName>
        <fullName evidence="2">Metallo-beta-lactamase superfamily protein</fullName>
    </submittedName>
</protein>
<name>A0A1T4WWX4_9BACT</name>
<dbReference type="EMBL" id="FUYA01000011">
    <property type="protein sequence ID" value="SKA81739.1"/>
    <property type="molecule type" value="Genomic_DNA"/>
</dbReference>
<dbReference type="InterPro" id="IPR036866">
    <property type="entry name" value="RibonucZ/Hydroxyglut_hydro"/>
</dbReference>
<evidence type="ECO:0000313" key="3">
    <source>
        <dbReference type="Proteomes" id="UP000189733"/>
    </source>
</evidence>
<reference evidence="2 3" key="1">
    <citation type="submission" date="2017-02" db="EMBL/GenBank/DDBJ databases">
        <authorList>
            <person name="Peterson S.W."/>
        </authorList>
    </citation>
    <scope>NUCLEOTIDE SEQUENCE [LARGE SCALE GENOMIC DNA]</scope>
    <source>
        <strain evidence="2 3">DSM 18034</strain>
    </source>
</reference>
<dbReference type="STRING" id="1121442.SAMN02745702_02750"/>
<dbReference type="Proteomes" id="UP000189733">
    <property type="component" value="Unassembled WGS sequence"/>
</dbReference>
<dbReference type="PANTHER" id="PTHR30619:SF1">
    <property type="entry name" value="RECOMBINATION PROTEIN 2"/>
    <property type="match status" value="1"/>
</dbReference>
<gene>
    <name evidence="2" type="ORF">SAMN02745702_02750</name>
</gene>
<evidence type="ECO:0000259" key="1">
    <source>
        <dbReference type="Pfam" id="PF00753"/>
    </source>
</evidence>
<dbReference type="InterPro" id="IPR001279">
    <property type="entry name" value="Metallo-B-lactamas"/>
</dbReference>
<dbReference type="Pfam" id="PF00753">
    <property type="entry name" value="Lactamase_B"/>
    <property type="match status" value="1"/>
</dbReference>
<sequence>MQTFTAFPVNGDSFLLQRDCVNILVDGGGCKTGIIPRKGNGVPRKFDVVVCTHADSDHITGLVGLFEQAAKNEIKELWVPSYFIRAKDIPSDGRERKKFYDKEMSVLKELMKNDGEYPFDTVEKLVACCSDEFDVSHDEMKRTLISNLKQKKRSENIYEYVKTHVEKIILLIKLAGEKNIKIRYFSWGKKGEETYKYFYSVNAREERIKKVSGSKKENLGKLCYCTALSAINKMSLAFLAPETDKNNAVLFCGDSELENASLGVSPKNIPIVTAPHHGSESNKAAYSVIENFYSHPIFVVSLYSRVDKKLCNKFFKEKWYATDKNLGLVALEKENRDWYGPDEECLSKGERSDDHRFLVERLLIESL</sequence>
<organism evidence="2 3">
    <name type="scientific">Desulfobaculum bizertense DSM 18034</name>
    <dbReference type="NCBI Taxonomy" id="1121442"/>
    <lineage>
        <taxon>Bacteria</taxon>
        <taxon>Pseudomonadati</taxon>
        <taxon>Thermodesulfobacteriota</taxon>
        <taxon>Desulfovibrionia</taxon>
        <taxon>Desulfovibrionales</taxon>
        <taxon>Desulfovibrionaceae</taxon>
        <taxon>Desulfobaculum</taxon>
    </lineage>
</organism>
<dbReference type="AlphaFoldDB" id="A0A1T4WWX4"/>
<dbReference type="PANTHER" id="PTHR30619">
    <property type="entry name" value="DNA INTERNALIZATION/COMPETENCE PROTEIN COMEC/REC2"/>
    <property type="match status" value="1"/>
</dbReference>
<feature type="domain" description="Metallo-beta-lactamase" evidence="1">
    <location>
        <begin position="8"/>
        <end position="73"/>
    </location>
</feature>
<dbReference type="Gene3D" id="3.60.15.10">
    <property type="entry name" value="Ribonuclease Z/Hydroxyacylglutathione hydrolase-like"/>
    <property type="match status" value="1"/>
</dbReference>
<dbReference type="RefSeq" id="WP_078686011.1">
    <property type="nucleotide sequence ID" value="NZ_FUYA01000011.1"/>
</dbReference>
<dbReference type="SUPFAM" id="SSF56281">
    <property type="entry name" value="Metallo-hydrolase/oxidoreductase"/>
    <property type="match status" value="1"/>
</dbReference>
<evidence type="ECO:0000313" key="2">
    <source>
        <dbReference type="EMBL" id="SKA81739.1"/>
    </source>
</evidence>
<accession>A0A1T4WWX4</accession>
<dbReference type="OrthoDB" id="418728at2"/>
<dbReference type="InterPro" id="IPR052159">
    <property type="entry name" value="Competence_DNA_uptake"/>
</dbReference>
<keyword evidence="3" id="KW-1185">Reference proteome</keyword>
<proteinExistence type="predicted"/>